<keyword evidence="7 14" id="KW-0368">Histidine biosynthesis</keyword>
<dbReference type="GO" id="GO:0016829">
    <property type="term" value="F:lyase activity"/>
    <property type="evidence" value="ECO:0007669"/>
    <property type="project" value="UniProtKB-KW"/>
</dbReference>
<dbReference type="PANTHER" id="PTHR21235:SF2">
    <property type="entry name" value="IMIDAZOLE GLYCEROL PHOSPHATE SYNTHASE HISHF"/>
    <property type="match status" value="1"/>
</dbReference>
<evidence type="ECO:0000256" key="5">
    <source>
        <dbReference type="ARBA" id="ARBA00016318"/>
    </source>
</evidence>
<name>A0A1T5DG23_9SPHN</name>
<evidence type="ECO:0000256" key="3">
    <source>
        <dbReference type="ARBA" id="ARBA00011152"/>
    </source>
</evidence>
<keyword evidence="16" id="KW-1185">Reference proteome</keyword>
<sequence>MNFRIIPCLLLSNGGLVKTEKFRKPKYVGDPINAIRIFNEKEVDELIVIDIDASAKGSEPDFDLIEQLASECFMPMGYGGGVKTLDQAKRIFDLGIEKVVLQSVLATDRQLVRQIAELYGSQAVVASVDVKRDWLGRRKIFCKSGVKFPFASWQDMVVEFVREGAGEVLLNAVDLDGTRLGMDLDMVEEASKLVDVPITAIGGVGKLQDFKFARDAGASAAAAGAFFVFQGTHRAVLISYPRRHELLELWAQA</sequence>
<keyword evidence="6 14" id="KW-0028">Amino-acid biosynthesis</keyword>
<comment type="catalytic activity">
    <reaction evidence="13">
        <text>5-[(5-phospho-1-deoxy-D-ribulos-1-ylimino)methylamino]-1-(5-phospho-beta-D-ribosyl)imidazole-4-carboxamide + L-glutamine = D-erythro-1-(imidazol-4-yl)glycerol 3-phosphate + 5-amino-1-(5-phospho-beta-D-ribosyl)imidazole-4-carboxamide + L-glutamate + H(+)</text>
        <dbReference type="Rhea" id="RHEA:24793"/>
        <dbReference type="ChEBI" id="CHEBI:15378"/>
        <dbReference type="ChEBI" id="CHEBI:29985"/>
        <dbReference type="ChEBI" id="CHEBI:58278"/>
        <dbReference type="ChEBI" id="CHEBI:58359"/>
        <dbReference type="ChEBI" id="CHEBI:58475"/>
        <dbReference type="ChEBI" id="CHEBI:58525"/>
        <dbReference type="EC" id="4.3.2.10"/>
    </reaction>
</comment>
<dbReference type="AlphaFoldDB" id="A0A1T5DG23"/>
<evidence type="ECO:0000256" key="12">
    <source>
        <dbReference type="ARBA" id="ARBA00032401"/>
    </source>
</evidence>
<evidence type="ECO:0000256" key="7">
    <source>
        <dbReference type="ARBA" id="ARBA00023102"/>
    </source>
</evidence>
<comment type="subunit">
    <text evidence="3">Heterodimer of HisH and HisF.</text>
</comment>
<dbReference type="STRING" id="439228.SAMN06295920_105152"/>
<protein>
    <recommendedName>
        <fullName evidence="5">Imidazole glycerol phosphate synthase subunit HisF</fullName>
        <ecNumber evidence="4">4.3.2.10</ecNumber>
    </recommendedName>
    <alternativeName>
        <fullName evidence="10">IGP synthase cyclase subunit</fullName>
    </alternativeName>
    <alternativeName>
        <fullName evidence="11">IGP synthase subunit HisF</fullName>
    </alternativeName>
    <alternativeName>
        <fullName evidence="12">ImGP synthase subunit HisF</fullName>
    </alternativeName>
</protein>
<dbReference type="RefSeq" id="WP_079648528.1">
    <property type="nucleotide sequence ID" value="NZ_FUYM01000005.1"/>
</dbReference>
<dbReference type="Pfam" id="PF00977">
    <property type="entry name" value="His_biosynth"/>
    <property type="match status" value="1"/>
</dbReference>
<comment type="pathway">
    <text evidence="1">Amino-acid biosynthesis; L-histidine biosynthesis; L-histidine from 5-phospho-alpha-D-ribose 1-diphosphate: step 5/9.</text>
</comment>
<accession>A0A1T5DG23</accession>
<evidence type="ECO:0000256" key="1">
    <source>
        <dbReference type="ARBA" id="ARBA00005091"/>
    </source>
</evidence>
<dbReference type="EMBL" id="FUYM01000005">
    <property type="protein sequence ID" value="SKB70450.1"/>
    <property type="molecule type" value="Genomic_DNA"/>
</dbReference>
<dbReference type="UniPathway" id="UPA00031">
    <property type="reaction ID" value="UER00010"/>
</dbReference>
<evidence type="ECO:0000313" key="15">
    <source>
        <dbReference type="EMBL" id="SKB70450.1"/>
    </source>
</evidence>
<dbReference type="GO" id="GO:0000105">
    <property type="term" value="P:L-histidine biosynthetic process"/>
    <property type="evidence" value="ECO:0007669"/>
    <property type="project" value="UniProtKB-UniPathway"/>
</dbReference>
<evidence type="ECO:0000256" key="8">
    <source>
        <dbReference type="ARBA" id="ARBA00023239"/>
    </source>
</evidence>
<evidence type="ECO:0000256" key="13">
    <source>
        <dbReference type="ARBA" id="ARBA00047838"/>
    </source>
</evidence>
<dbReference type="EC" id="4.3.2.10" evidence="4"/>
<reference evidence="16" key="1">
    <citation type="submission" date="2017-02" db="EMBL/GenBank/DDBJ databases">
        <authorList>
            <person name="Varghese N."/>
            <person name="Submissions S."/>
        </authorList>
    </citation>
    <scope>NUCLEOTIDE SEQUENCE [LARGE SCALE GENOMIC DNA]</scope>
    <source>
        <strain evidence="16">UM2</strain>
    </source>
</reference>
<dbReference type="Gene3D" id="3.20.20.70">
    <property type="entry name" value="Aldolase class I"/>
    <property type="match status" value="1"/>
</dbReference>
<comment type="function">
    <text evidence="9">IGPS catalyzes the conversion of PRFAR and glutamine to IGP, AICAR and glutamate. The HisF subunit catalyzes the cyclization activity that produces IGP and AICAR from PRFAR using the ammonia provided by the HisH subunit.</text>
</comment>
<dbReference type="InterPro" id="IPR011060">
    <property type="entry name" value="RibuloseP-bd_barrel"/>
</dbReference>
<dbReference type="InterPro" id="IPR006062">
    <property type="entry name" value="His_biosynth"/>
</dbReference>
<dbReference type="InterPro" id="IPR050064">
    <property type="entry name" value="IGPS_HisA/HisF"/>
</dbReference>
<evidence type="ECO:0000256" key="14">
    <source>
        <dbReference type="RuleBase" id="RU003657"/>
    </source>
</evidence>
<comment type="similarity">
    <text evidence="2 14">Belongs to the HisA/HisF family.</text>
</comment>
<organism evidence="15 16">
    <name type="scientific">Rhizorhabdus histidinilytica</name>
    <dbReference type="NCBI Taxonomy" id="439228"/>
    <lineage>
        <taxon>Bacteria</taxon>
        <taxon>Pseudomonadati</taxon>
        <taxon>Pseudomonadota</taxon>
        <taxon>Alphaproteobacteria</taxon>
        <taxon>Sphingomonadales</taxon>
        <taxon>Sphingomonadaceae</taxon>
        <taxon>Rhizorhabdus</taxon>
    </lineage>
</organism>
<dbReference type="PANTHER" id="PTHR21235">
    <property type="entry name" value="IMIDAZOLE GLYCEROL PHOSPHATE SYNTHASE SUBUNIT HISF/H IGP SYNTHASE SUBUNIT HISF/H"/>
    <property type="match status" value="1"/>
</dbReference>
<dbReference type="SUPFAM" id="SSF51366">
    <property type="entry name" value="Ribulose-phoshate binding barrel"/>
    <property type="match status" value="1"/>
</dbReference>
<evidence type="ECO:0000256" key="9">
    <source>
        <dbReference type="ARBA" id="ARBA00025475"/>
    </source>
</evidence>
<proteinExistence type="inferred from homology"/>
<dbReference type="CDD" id="cd04731">
    <property type="entry name" value="HisF"/>
    <property type="match status" value="1"/>
</dbReference>
<evidence type="ECO:0000256" key="2">
    <source>
        <dbReference type="ARBA" id="ARBA00009667"/>
    </source>
</evidence>
<dbReference type="InterPro" id="IPR013785">
    <property type="entry name" value="Aldolase_TIM"/>
</dbReference>
<dbReference type="GO" id="GO:0000107">
    <property type="term" value="F:imidazoleglycerol-phosphate synthase activity"/>
    <property type="evidence" value="ECO:0007669"/>
    <property type="project" value="InterPro"/>
</dbReference>
<gene>
    <name evidence="15" type="ORF">SAMN06295920_105152</name>
</gene>
<keyword evidence="8" id="KW-0456">Lyase</keyword>
<dbReference type="OrthoDB" id="9781903at2"/>
<dbReference type="InterPro" id="IPR004651">
    <property type="entry name" value="HisF"/>
</dbReference>
<evidence type="ECO:0000256" key="4">
    <source>
        <dbReference type="ARBA" id="ARBA00012809"/>
    </source>
</evidence>
<evidence type="ECO:0000256" key="10">
    <source>
        <dbReference type="ARBA" id="ARBA00030264"/>
    </source>
</evidence>
<evidence type="ECO:0000313" key="16">
    <source>
        <dbReference type="Proteomes" id="UP000189818"/>
    </source>
</evidence>
<evidence type="ECO:0000256" key="6">
    <source>
        <dbReference type="ARBA" id="ARBA00022605"/>
    </source>
</evidence>
<dbReference type="NCBIfam" id="NF038364">
    <property type="entry name" value="AglZ_HisF2_fam"/>
    <property type="match status" value="1"/>
</dbReference>
<evidence type="ECO:0000256" key="11">
    <source>
        <dbReference type="ARBA" id="ARBA00031409"/>
    </source>
</evidence>
<dbReference type="Proteomes" id="UP000189818">
    <property type="component" value="Unassembled WGS sequence"/>
</dbReference>